<dbReference type="VEuPathDB" id="TriTrypDB:ADEAN_000905500"/>
<dbReference type="AlphaFoldDB" id="A0A7G2CSX6"/>
<reference evidence="1 2" key="1">
    <citation type="submission" date="2020-08" db="EMBL/GenBank/DDBJ databases">
        <authorList>
            <person name="Newling K."/>
            <person name="Davey J."/>
            <person name="Forrester S."/>
        </authorList>
    </citation>
    <scope>NUCLEOTIDE SEQUENCE [LARGE SCALE GENOMIC DNA]</scope>
    <source>
        <strain evidence="2">Crithidia deanei Carvalho (ATCC PRA-265)</strain>
    </source>
</reference>
<keyword evidence="2" id="KW-1185">Reference proteome</keyword>
<evidence type="ECO:0000313" key="2">
    <source>
        <dbReference type="Proteomes" id="UP000515908"/>
    </source>
</evidence>
<dbReference type="EMBL" id="LR877165">
    <property type="protein sequence ID" value="CAD2221523.1"/>
    <property type="molecule type" value="Genomic_DNA"/>
</dbReference>
<gene>
    <name evidence="1" type="ORF">ADEAN_000905500</name>
</gene>
<dbReference type="Proteomes" id="UP000515908">
    <property type="component" value="Chromosome 21"/>
</dbReference>
<name>A0A7G2CSX6_9TRYP</name>
<accession>A0A7G2CSX6</accession>
<evidence type="ECO:0000313" key="1">
    <source>
        <dbReference type="EMBL" id="CAD2221523.1"/>
    </source>
</evidence>
<proteinExistence type="predicted"/>
<organism evidence="1 2">
    <name type="scientific">Angomonas deanei</name>
    <dbReference type="NCBI Taxonomy" id="59799"/>
    <lineage>
        <taxon>Eukaryota</taxon>
        <taxon>Discoba</taxon>
        <taxon>Euglenozoa</taxon>
        <taxon>Kinetoplastea</taxon>
        <taxon>Metakinetoplastina</taxon>
        <taxon>Trypanosomatida</taxon>
        <taxon>Trypanosomatidae</taxon>
        <taxon>Strigomonadinae</taxon>
        <taxon>Angomonas</taxon>
    </lineage>
</organism>
<sequence length="93" mass="10460">MERKHYSTAFSVFQQTWQKEEGREALTAGLSPDASSKGITKFLLSEVHDALVRFTHDAQLRFSGGTDRSSVIRFVAEMLSMTKEEVEQCISTS</sequence>
<protein>
    <submittedName>
        <fullName evidence="1">Uncharacterized protein</fullName>
    </submittedName>
</protein>